<feature type="domain" description="Calcineurin-like phosphoesterase" evidence="1">
    <location>
        <begin position="757"/>
        <end position="952"/>
    </location>
</feature>
<evidence type="ECO:0008006" key="5">
    <source>
        <dbReference type="Google" id="ProtNLM"/>
    </source>
</evidence>
<evidence type="ECO:0000259" key="1">
    <source>
        <dbReference type="Pfam" id="PF00149"/>
    </source>
</evidence>
<dbReference type="GO" id="GO:0016787">
    <property type="term" value="F:hydrolase activity"/>
    <property type="evidence" value="ECO:0007669"/>
    <property type="project" value="InterPro"/>
</dbReference>
<dbReference type="PANTHER" id="PTHR40446:SF2">
    <property type="entry name" value="N-ACETYLGLUCOSAMINE-1-PHOSPHODIESTER ALPHA-N-ACETYLGLUCOSAMINIDASE"/>
    <property type="match status" value="1"/>
</dbReference>
<dbReference type="RefSeq" id="WP_153792818.1">
    <property type="nucleotide sequence ID" value="NZ_CP045915.1"/>
</dbReference>
<gene>
    <name evidence="3" type="ORF">GI584_23350</name>
</gene>
<dbReference type="KEGG" id="grc:GI584_23350"/>
<dbReference type="Pfam" id="PF00149">
    <property type="entry name" value="Metallophos"/>
    <property type="match status" value="1"/>
</dbReference>
<organism evidence="3 4">
    <name type="scientific">Gracilibacillus salitolerans</name>
    <dbReference type="NCBI Taxonomy" id="2663022"/>
    <lineage>
        <taxon>Bacteria</taxon>
        <taxon>Bacillati</taxon>
        <taxon>Bacillota</taxon>
        <taxon>Bacilli</taxon>
        <taxon>Bacillales</taxon>
        <taxon>Bacillaceae</taxon>
        <taxon>Gracilibacillus</taxon>
    </lineage>
</organism>
<dbReference type="EMBL" id="CP045915">
    <property type="protein sequence ID" value="QGH36810.1"/>
    <property type="molecule type" value="Genomic_DNA"/>
</dbReference>
<dbReference type="AlphaFoldDB" id="A0A5Q2TT27"/>
<accession>A0A5Q2TT27</accession>
<dbReference type="SUPFAM" id="SSF56300">
    <property type="entry name" value="Metallo-dependent phosphatases"/>
    <property type="match status" value="1"/>
</dbReference>
<evidence type="ECO:0000259" key="2">
    <source>
        <dbReference type="Pfam" id="PF09992"/>
    </source>
</evidence>
<dbReference type="InterPro" id="IPR029052">
    <property type="entry name" value="Metallo-depent_PP-like"/>
</dbReference>
<sequence>MLLAVNVTLFSFTPVIQVNAEANPVSEVRTASSDRTEPIVTVGPAGKTLLANEEKTTIGPGIQLSSFERYDARGWLNGEVMTIDLSDDSVSADLLYPGVVTGARPLYEMAKQAGAVGGVNGDFFDINRTNAPLGTMIQDGELVKGPQGSHTLTAGVNEKGLGEITNIFLDGIVQLPNGDLPLDALNQSSIPKDRIGLYTSVWGVEARPNGGSSVYEVTVRDGEVVEVSDQVGQGQIEENTFVLVGREDGASQLKDLSVGDEVSISYAPKVDSDMLMKFAIGGNVKLVDNGEVIENLNDSTTAPRTAVGFSEDGKTMILALIDGRQMDSRGMTYKELAELMKEHGAYQALNIDGGGSSTMVARMPGYEDAEVVNNPSDGSQRAVPNGIGIFAEAGSGELTNFAIETVLNSEYSNRIFPGLSRSFVGRGHDENYSPVDVEGISWQALPGDVGFFDEDGIFYAKKPGQAVAEAQIKMAKGTSEITVLGELERIETTQSYLGLEMGREGKFSVIGYDKDGYSAPIEGRDIQIEYDETVIMVEEFENGIFSVEPLQDGGSTTISVTVQEKETHVPVTIGLAAEGISGFETSEGWTATKYPSSVGTSMEVVPGRDGSSVQLNYDFSTTTSTRAAYLQASPRIELPGDVQKIGLWVNGDGNGAWLRTVIEDASGTNYTLTLASQVNWTGWKYVETTLPEGIQYPVKLWRIYPVETNPNEQYTGQLIFDDLTVEVPPSIEIHDQNTVEGDPLIIQNDTLGEDRWKFAVLSDSQFVAKNPNSSQVKMARESLQQIVAENPDFLVINGDLVDTAWEEDFVFAEQVLEEEVGDKFPIYYTPGNHEITGSGNLDNFLAVFGENRYNFDHKGTRFILLDSSTGSFRTSDFDQLIELRESLNDAATDPSINNVVVFGHHPTSDPLPTNNSQLSDRKEAELIENWLTDFREMSEGKGSIYISGHAHTVNLERVEGVPYMVVGSAGKAPYGSPENGGFYAWNMFGVDPTPIPDKAAGPEHAADNSKVKGTEWIQAEVRPLLESITLDAPEALTAGDIVQLSATGHQQGGLEFPLRYPASVIWEASENVFVGTGSKLVKAENSGKYAAIFDTATNELKALAAAEISIKITSNNAEVIENITIE</sequence>
<dbReference type="Proteomes" id="UP000339690">
    <property type="component" value="Chromosome"/>
</dbReference>
<keyword evidence="4" id="KW-1185">Reference proteome</keyword>
<evidence type="ECO:0000313" key="4">
    <source>
        <dbReference type="Proteomes" id="UP000339690"/>
    </source>
</evidence>
<dbReference type="InterPro" id="IPR004843">
    <property type="entry name" value="Calcineurin-like_PHP"/>
</dbReference>
<name>A0A5Q2TT27_9BACI</name>
<dbReference type="Gene3D" id="3.60.21.10">
    <property type="match status" value="1"/>
</dbReference>
<protein>
    <recommendedName>
        <fullName evidence="5">Multidrug transporter</fullName>
    </recommendedName>
</protein>
<dbReference type="Pfam" id="PF09992">
    <property type="entry name" value="NAGPA"/>
    <property type="match status" value="1"/>
</dbReference>
<reference evidence="3 4" key="1">
    <citation type="submission" date="2019-11" db="EMBL/GenBank/DDBJ databases">
        <title>Gracilibacillus salitolerans sp. nov., a moderate halophile isolated from a saline soil in northwest China.</title>
        <authorList>
            <person name="Gan L."/>
        </authorList>
    </citation>
    <scope>NUCLEOTIDE SEQUENCE [LARGE SCALE GENOMIC DNA]</scope>
    <source>
        <strain evidence="3 4">SCU50</strain>
    </source>
</reference>
<dbReference type="InterPro" id="IPR018711">
    <property type="entry name" value="NAGPA"/>
</dbReference>
<feature type="domain" description="Phosphodiester glycosidase" evidence="2">
    <location>
        <begin position="216"/>
        <end position="390"/>
    </location>
</feature>
<proteinExistence type="predicted"/>
<dbReference type="PANTHER" id="PTHR40446">
    <property type="entry name" value="N-ACETYLGLUCOSAMINE-1-PHOSPHODIESTER ALPHA-N-ACETYLGLUCOSAMINIDASE"/>
    <property type="match status" value="1"/>
</dbReference>
<evidence type="ECO:0000313" key="3">
    <source>
        <dbReference type="EMBL" id="QGH36810.1"/>
    </source>
</evidence>